<keyword evidence="1" id="KW-0472">Membrane</keyword>
<dbReference type="Proteomes" id="UP000799324">
    <property type="component" value="Unassembled WGS sequence"/>
</dbReference>
<sequence>MPGERFFARSPFPFQHHPRIPISYIATSMLPHTHIHAPNTKPKDVDKLGSGPSISFHSGQGGENFHVHTTSPFLFLHLFPSLSPSSYTAKTFALHSKHVLEHSRRATFVTTHLTLGLFVFYAGPSVSYGYLLVWLAGFGKRKMDLGIGWRFAFWV</sequence>
<name>A0A6A6T585_9PLEO</name>
<accession>A0A6A6T585</accession>
<keyword evidence="3" id="KW-1185">Reference proteome</keyword>
<keyword evidence="1" id="KW-1133">Transmembrane helix</keyword>
<proteinExistence type="predicted"/>
<gene>
    <name evidence="2" type="ORF">K491DRAFT_458493</name>
</gene>
<dbReference type="EMBL" id="MU004358">
    <property type="protein sequence ID" value="KAF2654832.1"/>
    <property type="molecule type" value="Genomic_DNA"/>
</dbReference>
<feature type="transmembrane region" description="Helical" evidence="1">
    <location>
        <begin position="113"/>
        <end position="136"/>
    </location>
</feature>
<dbReference type="AlphaFoldDB" id="A0A6A6T585"/>
<evidence type="ECO:0000313" key="3">
    <source>
        <dbReference type="Proteomes" id="UP000799324"/>
    </source>
</evidence>
<keyword evidence="1" id="KW-0812">Transmembrane</keyword>
<organism evidence="2 3">
    <name type="scientific">Lophiostoma macrostomum CBS 122681</name>
    <dbReference type="NCBI Taxonomy" id="1314788"/>
    <lineage>
        <taxon>Eukaryota</taxon>
        <taxon>Fungi</taxon>
        <taxon>Dikarya</taxon>
        <taxon>Ascomycota</taxon>
        <taxon>Pezizomycotina</taxon>
        <taxon>Dothideomycetes</taxon>
        <taxon>Pleosporomycetidae</taxon>
        <taxon>Pleosporales</taxon>
        <taxon>Lophiostomataceae</taxon>
        <taxon>Lophiostoma</taxon>
    </lineage>
</organism>
<evidence type="ECO:0000256" key="1">
    <source>
        <dbReference type="SAM" id="Phobius"/>
    </source>
</evidence>
<protein>
    <submittedName>
        <fullName evidence="2">Uncharacterized protein</fullName>
    </submittedName>
</protein>
<evidence type="ECO:0000313" key="2">
    <source>
        <dbReference type="EMBL" id="KAF2654832.1"/>
    </source>
</evidence>
<reference evidence="2" key="1">
    <citation type="journal article" date="2020" name="Stud. Mycol.">
        <title>101 Dothideomycetes genomes: a test case for predicting lifestyles and emergence of pathogens.</title>
        <authorList>
            <person name="Haridas S."/>
            <person name="Albert R."/>
            <person name="Binder M."/>
            <person name="Bloem J."/>
            <person name="Labutti K."/>
            <person name="Salamov A."/>
            <person name="Andreopoulos B."/>
            <person name="Baker S."/>
            <person name="Barry K."/>
            <person name="Bills G."/>
            <person name="Bluhm B."/>
            <person name="Cannon C."/>
            <person name="Castanera R."/>
            <person name="Culley D."/>
            <person name="Daum C."/>
            <person name="Ezra D."/>
            <person name="Gonzalez J."/>
            <person name="Henrissat B."/>
            <person name="Kuo A."/>
            <person name="Liang C."/>
            <person name="Lipzen A."/>
            <person name="Lutzoni F."/>
            <person name="Magnuson J."/>
            <person name="Mondo S."/>
            <person name="Nolan M."/>
            <person name="Ohm R."/>
            <person name="Pangilinan J."/>
            <person name="Park H.-J."/>
            <person name="Ramirez L."/>
            <person name="Alfaro M."/>
            <person name="Sun H."/>
            <person name="Tritt A."/>
            <person name="Yoshinaga Y."/>
            <person name="Zwiers L.-H."/>
            <person name="Turgeon B."/>
            <person name="Goodwin S."/>
            <person name="Spatafora J."/>
            <person name="Crous P."/>
            <person name="Grigoriev I."/>
        </authorList>
    </citation>
    <scope>NUCLEOTIDE SEQUENCE</scope>
    <source>
        <strain evidence="2">CBS 122681</strain>
    </source>
</reference>